<reference evidence="4" key="1">
    <citation type="submission" date="2025-08" db="UniProtKB">
        <authorList>
            <consortium name="RefSeq"/>
        </authorList>
    </citation>
    <scope>IDENTIFICATION</scope>
    <source>
        <tissue evidence="4">Whole body</tissue>
    </source>
</reference>
<sequence>MGSTYEDTVLDFDLNFLQQSPNIVNDCRIDKQRKAILIAKKKTVATDSLIKKYFAKKEQLEQTEIVLLTAKEECKQVCIDYKESLEKCTQFEKDVQSLQNLNKELQLNCEMTQNQVEAIRSHSHQLQVLVKEHETVIEALKIENQLEKNNVKDYEKNLLNLKKENETLLNDLCLVRDIVLGKKKLNKHYKLVLQKYDKARRKCNVDNSASESSSDETELFDSSPSSPLFSPFGVTTEDKNKESDLKPNESVTCSKKESTRINKDYDSDCSNERVSEDTGRGSSLAFSDGEKCFNSPDYFSNDSPLATECNKIKERRVFVDACISPITISEVVHIATSPLLFDDKDLLSDNNTITPIEKDSNGAEYFITDIPLSSEIVTIKEKKSVVDIGTSTDIKMNNVSTSPILFQEFDLVHKKLTHSATSPIKNIQNCSSIIIEPDVSALLSCDNVVNNVIDSLPSVEIRHTIIQNLSSQCELEISDKSLEEKRCLERNNSNNICSENSNDSEIEMILNSMRLTEKLITPIPKTPVKISKKEGKKIISPVKEQLNLPNKHIVCPESLKLREENRVLQTSISDLSKEIINIKCILKKQHLMPETPKKNISDINKCQIINSELFDDSSQEVIFIHLNGEKNSDDNDEINDDCFSNSSINMEISISPPTVENSVNHGPVIQSIEVFPAGSKVRNEISSPTSLELHKSSERKKETTFDSVSLVDNRKVIEDNLRIESEVEVTLACDSNEELLVNDSKYKNIKHKKLSRLERFRKKLLPKSKIKRINVPIRKLHTKSKVIPVTKSNTMDADLLVNNKSAYEKAIRVMKELKQKKGNDEKQGAINKNIKNIGKDKINSEQKESNNNRNDSIEKYISTNISPVEIKQPVICLSPIRFTNTKDKDKQQKIKVTSPGKSKDILLSMDSSPTTNFINTRSRTKSIQDSITCIQVNGGTCKYNESQLEVFKEFTNNCTRPVDSKKRLKRAASDNPPVECKRILRSQNVREMFMDQANAKEDYLPTSNNILNTSNSSPHKKRLSEEGNENWNISNKDTSKSLKFTDCNINTNIEQNIDVICPIIHPKESILCKMLEKFGKEKIKYSAKKIPDDVSNMICKKLEEDIAKIIELPIDKTKSAMTKLVDEIRHSWKMKKILSGFMKYLKDPARKRELFNKVTSPPAPPMTKSEQVLLFVVRQLEISSPNTVSMILTHIEFSLFQLNKSPEFDVIESLAHFYALLCRYFGFKNRLRQFLLDAMYCLQFKVVPLIKQCLDVWMHILPLAHMGIAKSPLVTCLVYLLHFYKCEDKFNRIQDIRFILNKKYFYQVTDWNETKILEMFRNSIKELRDIKVEKKMLRMAFIILAKRQGPKWCQKNIVKNMLLPMIEKEDIPMRIRQFSVELLGPLLKPYPSDMKVHCEIVVNQLLDMLEQEIPDSMKEAIFTSLIYMNKHNQNRVTQSLLSWSPKGVSPEFEGLMRDFVREKPLKVWKGILSRTVL</sequence>
<feature type="compositionally biased region" description="Basic and acidic residues" evidence="2">
    <location>
        <begin position="254"/>
        <end position="279"/>
    </location>
</feature>
<gene>
    <name evidence="4" type="primary">LOC113394539</name>
</gene>
<feature type="coiled-coil region" evidence="1">
    <location>
        <begin position="81"/>
        <end position="202"/>
    </location>
</feature>
<feature type="compositionally biased region" description="Basic and acidic residues" evidence="2">
    <location>
        <begin position="837"/>
        <end position="855"/>
    </location>
</feature>
<organism evidence="3 4">
    <name type="scientific">Vanessa tameamea</name>
    <name type="common">Kamehameha butterfly</name>
    <dbReference type="NCBI Taxonomy" id="334116"/>
    <lineage>
        <taxon>Eukaryota</taxon>
        <taxon>Metazoa</taxon>
        <taxon>Ecdysozoa</taxon>
        <taxon>Arthropoda</taxon>
        <taxon>Hexapoda</taxon>
        <taxon>Insecta</taxon>
        <taxon>Pterygota</taxon>
        <taxon>Neoptera</taxon>
        <taxon>Endopterygota</taxon>
        <taxon>Lepidoptera</taxon>
        <taxon>Glossata</taxon>
        <taxon>Ditrysia</taxon>
        <taxon>Papilionoidea</taxon>
        <taxon>Nymphalidae</taxon>
        <taxon>Nymphalinae</taxon>
        <taxon>Vanessa</taxon>
    </lineage>
</organism>
<evidence type="ECO:0000256" key="2">
    <source>
        <dbReference type="SAM" id="MobiDB-lite"/>
    </source>
</evidence>
<keyword evidence="3" id="KW-1185">Reference proteome</keyword>
<evidence type="ECO:0000313" key="4">
    <source>
        <dbReference type="RefSeq" id="XP_064076299.1"/>
    </source>
</evidence>
<evidence type="ECO:0000313" key="3">
    <source>
        <dbReference type="Proteomes" id="UP001652626"/>
    </source>
</evidence>
<proteinExistence type="predicted"/>
<keyword evidence="1" id="KW-0175">Coiled coil</keyword>
<feature type="region of interest" description="Disordered" evidence="2">
    <location>
        <begin position="1006"/>
        <end position="1034"/>
    </location>
</feature>
<name>A0ABM4AYB6_VANTA</name>
<dbReference type="Proteomes" id="UP001652626">
    <property type="component" value="Chromosome 4"/>
</dbReference>
<dbReference type="GeneID" id="113394539"/>
<dbReference type="RefSeq" id="XP_064076299.1">
    <property type="nucleotide sequence ID" value="XM_064220229.1"/>
</dbReference>
<feature type="compositionally biased region" description="Low complexity" evidence="2">
    <location>
        <begin position="220"/>
        <end position="232"/>
    </location>
</feature>
<feature type="compositionally biased region" description="Low complexity" evidence="2">
    <location>
        <begin position="1006"/>
        <end position="1017"/>
    </location>
</feature>
<feature type="region of interest" description="Disordered" evidence="2">
    <location>
        <begin position="206"/>
        <end position="282"/>
    </location>
</feature>
<feature type="compositionally biased region" description="Basic and acidic residues" evidence="2">
    <location>
        <begin position="236"/>
        <end position="247"/>
    </location>
</feature>
<evidence type="ECO:0000256" key="1">
    <source>
        <dbReference type="SAM" id="Coils"/>
    </source>
</evidence>
<accession>A0ABM4AYB6</accession>
<feature type="region of interest" description="Disordered" evidence="2">
    <location>
        <begin position="819"/>
        <end position="855"/>
    </location>
</feature>
<protein>
    <submittedName>
        <fullName evidence="4">Uncharacterized protein LOC113394539</fullName>
    </submittedName>
</protein>